<organism evidence="1">
    <name type="scientific">Arundo donax</name>
    <name type="common">Giant reed</name>
    <name type="synonym">Donax arundinaceus</name>
    <dbReference type="NCBI Taxonomy" id="35708"/>
    <lineage>
        <taxon>Eukaryota</taxon>
        <taxon>Viridiplantae</taxon>
        <taxon>Streptophyta</taxon>
        <taxon>Embryophyta</taxon>
        <taxon>Tracheophyta</taxon>
        <taxon>Spermatophyta</taxon>
        <taxon>Magnoliopsida</taxon>
        <taxon>Liliopsida</taxon>
        <taxon>Poales</taxon>
        <taxon>Poaceae</taxon>
        <taxon>PACMAD clade</taxon>
        <taxon>Arundinoideae</taxon>
        <taxon>Arundineae</taxon>
        <taxon>Arundo</taxon>
    </lineage>
</organism>
<accession>A0A0A8Z403</accession>
<dbReference type="AlphaFoldDB" id="A0A0A8Z403"/>
<name>A0A0A8Z403_ARUDO</name>
<sequence length="35" mass="3955">MSCCRGFNISDWVAFFTSKCGGHLYNQLAVRIKNS</sequence>
<reference evidence="1" key="2">
    <citation type="journal article" date="2015" name="Data Brief">
        <title>Shoot transcriptome of the giant reed, Arundo donax.</title>
        <authorList>
            <person name="Barrero R.A."/>
            <person name="Guerrero F.D."/>
            <person name="Moolhuijzen P."/>
            <person name="Goolsby J.A."/>
            <person name="Tidwell J."/>
            <person name="Bellgard S.E."/>
            <person name="Bellgard M.I."/>
        </authorList>
    </citation>
    <scope>NUCLEOTIDE SEQUENCE</scope>
    <source>
        <tissue evidence="1">Shoot tissue taken approximately 20 cm above the soil surface</tissue>
    </source>
</reference>
<reference evidence="1" key="1">
    <citation type="submission" date="2014-09" db="EMBL/GenBank/DDBJ databases">
        <authorList>
            <person name="Magalhaes I.L.F."/>
            <person name="Oliveira U."/>
            <person name="Santos F.R."/>
            <person name="Vidigal T.H.D.A."/>
            <person name="Brescovit A.D."/>
            <person name="Santos A.J."/>
        </authorList>
    </citation>
    <scope>NUCLEOTIDE SEQUENCE</scope>
    <source>
        <tissue evidence="1">Shoot tissue taken approximately 20 cm above the soil surface</tissue>
    </source>
</reference>
<dbReference type="EMBL" id="GBRH01265462">
    <property type="protein sequence ID" value="JAD32433.1"/>
    <property type="molecule type" value="Transcribed_RNA"/>
</dbReference>
<protein>
    <submittedName>
        <fullName evidence="1">Uncharacterized protein</fullName>
    </submittedName>
</protein>
<evidence type="ECO:0000313" key="1">
    <source>
        <dbReference type="EMBL" id="JAD32433.1"/>
    </source>
</evidence>
<proteinExistence type="predicted"/>